<dbReference type="EMBL" id="PYLO01000001">
    <property type="protein sequence ID" value="PST38671.1"/>
    <property type="molecule type" value="Genomic_DNA"/>
</dbReference>
<proteinExistence type="predicted"/>
<protein>
    <submittedName>
        <fullName evidence="2">Uncharacterized protein</fullName>
    </submittedName>
</protein>
<feature type="transmembrane region" description="Helical" evidence="1">
    <location>
        <begin position="38"/>
        <end position="59"/>
    </location>
</feature>
<sequence length="66" mass="7847">MIYASFYIIVIKTGMDFYGYKRFPKLYESYSAPWYTEALLYIAASLFVIVVCFVLRVIIGRKMKKR</sequence>
<evidence type="ECO:0000256" key="1">
    <source>
        <dbReference type="SAM" id="Phobius"/>
    </source>
</evidence>
<keyword evidence="1" id="KW-0472">Membrane</keyword>
<evidence type="ECO:0000313" key="3">
    <source>
        <dbReference type="Proteomes" id="UP000241048"/>
    </source>
</evidence>
<name>A0A2T3FTU0_9CLOT</name>
<keyword evidence="1" id="KW-0812">Transmembrane</keyword>
<dbReference type="AlphaFoldDB" id="A0A2T3FTU0"/>
<accession>A0A2T3FTU0</accession>
<keyword evidence="3" id="KW-1185">Reference proteome</keyword>
<dbReference type="Proteomes" id="UP000241048">
    <property type="component" value="Unassembled WGS sequence"/>
</dbReference>
<keyword evidence="1" id="KW-1133">Transmembrane helix</keyword>
<comment type="caution">
    <text evidence="2">The sequence shown here is derived from an EMBL/GenBank/DDBJ whole genome shotgun (WGS) entry which is preliminary data.</text>
</comment>
<organism evidence="2 3">
    <name type="scientific">Clostridium fessum</name>
    <dbReference type="NCBI Taxonomy" id="2126740"/>
    <lineage>
        <taxon>Bacteria</taxon>
        <taxon>Bacillati</taxon>
        <taxon>Bacillota</taxon>
        <taxon>Clostridia</taxon>
        <taxon>Eubacteriales</taxon>
        <taxon>Clostridiaceae</taxon>
        <taxon>Clostridium</taxon>
    </lineage>
</organism>
<gene>
    <name evidence="2" type="ORF">C7U56_01560</name>
</gene>
<evidence type="ECO:0000313" key="2">
    <source>
        <dbReference type="EMBL" id="PST38671.1"/>
    </source>
</evidence>
<reference evidence="2 3" key="1">
    <citation type="submission" date="2018-03" db="EMBL/GenBank/DDBJ databases">
        <title>Lachnoclostridium SNUG30386 gen.nov., sp.nov., isolated from human faeces.</title>
        <authorList>
            <person name="Seo B."/>
            <person name="Jeon K."/>
            <person name="Ko G."/>
        </authorList>
    </citation>
    <scope>NUCLEOTIDE SEQUENCE [LARGE SCALE GENOMIC DNA]</scope>
    <source>
        <strain evidence="2 3">SNUG30386</strain>
    </source>
</reference>